<accession>W6T5V2</accession>
<evidence type="ECO:0000256" key="2">
    <source>
        <dbReference type="ARBA" id="ARBA00022737"/>
    </source>
</evidence>
<dbReference type="Gene3D" id="3.10.20.320">
    <property type="entry name" value="Putative peptidoglycan bound protein (lpxtg motif)"/>
    <property type="match status" value="1"/>
</dbReference>
<evidence type="ECO:0000313" key="7">
    <source>
        <dbReference type="Proteomes" id="UP000019247"/>
    </source>
</evidence>
<dbReference type="InterPro" id="IPR009459">
    <property type="entry name" value="MucBP_dom"/>
</dbReference>
<dbReference type="AlphaFoldDB" id="W6T5V2"/>
<proteinExistence type="predicted"/>
<sequence length="812" mass="85189">MRSGIVARATMMMSILIGTIGGPLASVPVAQAVTDTTNDSSTATQTIEAAASSQVFSDDAATSNGTDSTTATTTADSASSTSASSESDSTASTAASSTVSSASSASTTSTTKATKDAAADDESNIASSTIGSVPWYINSAGELHLEAGDFGTGLTVYQGSNASPWTASWVTNYASQIKKVVFDGEVTVSSNTSLKNLFTGLTSLTSIENLNLLKTDNATSLEAMFSGDTALTTVDFTQNNFSSITNMSNMFLNCKSLTALPTSNWQVGNVTDFSSMFASCSKLTSLALGSWNVSQATTMLSMFNGCTSLTTIGATNDWQTGKVENFGSMFRACTSLTTIALANWDVRQVTTMYSMFYGSTGLTSLPVDSWQTDSLTNTGSMFTNAKSLTTLNIKNFKMGKVTSMAAMFQGCTGLTTLDIGGWDVSKAESLANMFSGCSGLTSLDINSWSTSQVNTLSNAFYGVGLTTLDLSSWDVSKVTVFTNAFATSKIKQLNLSGWQTTAGKTMNAIFNTMPNLADLDISNFSTASATTYVNMFGSDKNLAHVKLGSKFVFKDSTMALPTPSTTAPYTGKWQYGTDGPTYTAAELASDYDGATMAGDYYWAKQGTVNVEYVDEAGNELAATTTINGAIGDKYTTEAKSFEGYQLKATPANASGTYTDTPITVTYEYVGQLVLTGAPTTLDFGTHTISAENETYDLAAQDTPLEVKDTHASGSSWVLSAQLTSSFVGNTTGKALAASLYYQDSAGQQTPITSTGFTPIITHTTTSTDQVNVSKDWIGSGEGLKLSVPAGSARNDSYSATIEWNLADTVPNE</sequence>
<dbReference type="EMBL" id="AWWK01000063">
    <property type="protein sequence ID" value="ETY73384.1"/>
    <property type="molecule type" value="Genomic_DNA"/>
</dbReference>
<protein>
    <submittedName>
        <fullName evidence="6">Cell surface protein</fullName>
    </submittedName>
</protein>
<keyword evidence="2" id="KW-0677">Repeat</keyword>
<name>W6T5V2_9LACO</name>
<dbReference type="PATRIC" id="fig|1400520.3.peg.2511"/>
<dbReference type="STRING" id="1400520.LFAB_12850"/>
<dbReference type="PANTHER" id="PTHR45712">
    <property type="entry name" value="AGAP008170-PA"/>
    <property type="match status" value="1"/>
</dbReference>
<comment type="caution">
    <text evidence="6">The sequence shown here is derived from an EMBL/GenBank/DDBJ whole genome shotgun (WGS) entry which is preliminary data.</text>
</comment>
<feature type="region of interest" description="Disordered" evidence="3">
    <location>
        <begin position="53"/>
        <end position="122"/>
    </location>
</feature>
<dbReference type="PANTHER" id="PTHR45712:SF22">
    <property type="entry name" value="INSULIN-LIKE GROWTH FACTOR-BINDING PROTEIN COMPLEX ACID LABILE SUBUNIT"/>
    <property type="match status" value="1"/>
</dbReference>
<organism evidence="6 7">
    <name type="scientific">Lactiplantibacillus fabifermentans T30PCM01</name>
    <dbReference type="NCBI Taxonomy" id="1400520"/>
    <lineage>
        <taxon>Bacteria</taxon>
        <taxon>Bacillati</taxon>
        <taxon>Bacillota</taxon>
        <taxon>Bacilli</taxon>
        <taxon>Lactobacillales</taxon>
        <taxon>Lactobacillaceae</taxon>
        <taxon>Lactiplantibacillus</taxon>
    </lineage>
</organism>
<feature type="compositionally biased region" description="Low complexity" evidence="3">
    <location>
        <begin position="57"/>
        <end position="112"/>
    </location>
</feature>
<evidence type="ECO:0000256" key="4">
    <source>
        <dbReference type="SAM" id="SignalP"/>
    </source>
</evidence>
<keyword evidence="4" id="KW-0732">Signal</keyword>
<feature type="signal peptide" evidence="4">
    <location>
        <begin position="1"/>
        <end position="25"/>
    </location>
</feature>
<dbReference type="Proteomes" id="UP000019247">
    <property type="component" value="Unassembled WGS sequence"/>
</dbReference>
<evidence type="ECO:0000256" key="3">
    <source>
        <dbReference type="SAM" id="MobiDB-lite"/>
    </source>
</evidence>
<dbReference type="HOGENOM" id="CLU_318028_0_0_9"/>
<dbReference type="SUPFAM" id="SSF52058">
    <property type="entry name" value="L domain-like"/>
    <property type="match status" value="1"/>
</dbReference>
<dbReference type="Pfam" id="PF06458">
    <property type="entry name" value="MucBP"/>
    <property type="match status" value="1"/>
</dbReference>
<dbReference type="InterPro" id="IPR032675">
    <property type="entry name" value="LRR_dom_sf"/>
</dbReference>
<dbReference type="eggNOG" id="COG4886">
    <property type="taxonomic scope" value="Bacteria"/>
</dbReference>
<gene>
    <name evidence="6" type="ORF">LFAB_12850</name>
</gene>
<evidence type="ECO:0000313" key="6">
    <source>
        <dbReference type="EMBL" id="ETY73384.1"/>
    </source>
</evidence>
<dbReference type="Gene3D" id="3.80.10.10">
    <property type="entry name" value="Ribonuclease Inhibitor"/>
    <property type="match status" value="2"/>
</dbReference>
<evidence type="ECO:0000256" key="1">
    <source>
        <dbReference type="ARBA" id="ARBA00022614"/>
    </source>
</evidence>
<dbReference type="InterPro" id="IPR011889">
    <property type="entry name" value="Liste_lipo_26"/>
</dbReference>
<evidence type="ECO:0000259" key="5">
    <source>
        <dbReference type="Pfam" id="PF06458"/>
    </source>
</evidence>
<dbReference type="NCBIfam" id="TIGR02167">
    <property type="entry name" value="Liste_lipo_26"/>
    <property type="match status" value="8"/>
</dbReference>
<reference evidence="6 7" key="1">
    <citation type="journal article" date="2014" name="Genome Announc.">
        <title>Genome Sequence of Lactobacillus fabifermentans Strain T30PCM01, Isolated from Fermenting Grape Marc.</title>
        <authorList>
            <person name="Treu L."/>
            <person name="Vendramin V."/>
            <person name="Bovo B."/>
            <person name="Giacomini A."/>
            <person name="Corich V."/>
            <person name="Campanaro S."/>
        </authorList>
    </citation>
    <scope>NUCLEOTIDE SEQUENCE [LARGE SCALE GENOMIC DNA]</scope>
    <source>
        <strain evidence="6 7">T30PCM01</strain>
    </source>
</reference>
<dbReference type="Pfam" id="PF03382">
    <property type="entry name" value="DUF285"/>
    <property type="match status" value="2"/>
</dbReference>
<dbReference type="OrthoDB" id="2317670at2"/>
<keyword evidence="1" id="KW-0433">Leucine-rich repeat</keyword>
<feature type="domain" description="MucBP" evidence="5">
    <location>
        <begin position="607"/>
        <end position="668"/>
    </location>
</feature>
<dbReference type="InterPro" id="IPR005046">
    <property type="entry name" value="DUF285"/>
</dbReference>
<dbReference type="RefSeq" id="WP_033614399.1">
    <property type="nucleotide sequence ID" value="NZ_KK036514.1"/>
</dbReference>
<dbReference type="InterPro" id="IPR050333">
    <property type="entry name" value="SLRP"/>
</dbReference>
<feature type="chain" id="PRO_5038703849" evidence="4">
    <location>
        <begin position="26"/>
        <end position="812"/>
    </location>
</feature>